<keyword evidence="2" id="KW-1185">Reference proteome</keyword>
<dbReference type="OrthoDB" id="3242001at2759"/>
<proteinExistence type="predicted"/>
<evidence type="ECO:0000313" key="2">
    <source>
        <dbReference type="Proteomes" id="UP000076798"/>
    </source>
</evidence>
<dbReference type="AlphaFoldDB" id="A0A166J2E2"/>
<dbReference type="Proteomes" id="UP000076798">
    <property type="component" value="Unassembled WGS sequence"/>
</dbReference>
<dbReference type="EMBL" id="KV428004">
    <property type="protein sequence ID" value="KZT44299.1"/>
    <property type="molecule type" value="Genomic_DNA"/>
</dbReference>
<reference evidence="1 2" key="1">
    <citation type="journal article" date="2016" name="Mol. Biol. Evol.">
        <title>Comparative Genomics of Early-Diverging Mushroom-Forming Fungi Provides Insights into the Origins of Lignocellulose Decay Capabilities.</title>
        <authorList>
            <person name="Nagy L.G."/>
            <person name="Riley R."/>
            <person name="Tritt A."/>
            <person name="Adam C."/>
            <person name="Daum C."/>
            <person name="Floudas D."/>
            <person name="Sun H."/>
            <person name="Yadav J.S."/>
            <person name="Pangilinan J."/>
            <person name="Larsson K.H."/>
            <person name="Matsuura K."/>
            <person name="Barry K."/>
            <person name="Labutti K."/>
            <person name="Kuo R."/>
            <person name="Ohm R.A."/>
            <person name="Bhattacharya S.S."/>
            <person name="Shirouzu T."/>
            <person name="Yoshinaga Y."/>
            <person name="Martin F.M."/>
            <person name="Grigoriev I.V."/>
            <person name="Hibbett D.S."/>
        </authorList>
    </citation>
    <scope>NUCLEOTIDE SEQUENCE [LARGE SCALE GENOMIC DNA]</scope>
    <source>
        <strain evidence="1 2">HHB10207 ss-3</strain>
    </source>
</reference>
<evidence type="ECO:0000313" key="1">
    <source>
        <dbReference type="EMBL" id="KZT44299.1"/>
    </source>
</evidence>
<sequence length="407" mass="46073">MAAVAVAPVQAMPSQMMDESVPAYSQPISFQQCWDQWLLADQAAKELPELLEVRDARNKELDSLRAELKDLHELSSKTYSELHPSFGQVWKKVLRPTREDRKSSRDSMQTKFDEAHAAEISKLRDVEEAETSFALVESKVHLFVVLFVPCSADARRHRLAKWLSLFLKHSMTCVLVISAAQPRVRCAQLLSLTDSIFRSADSSAMLEQLEGELEAGEHQLESIRLKVKNMLRARVTAQHAHHYFDTALKTCDAIRGTAVGRALLGGFSEMSKNQDYKEAVQIAAKAQVCLNETFKVLEPHLDDLPEDIRQDHDQLKELGVLQMTKIYRLMFGWQSSSSGVSKSVKLMLDRQEKAYVHLTNLAVWIQNRVPVCEEDEKAMSIEVQGKRRALATMWHDIAVTGNADMQQ</sequence>
<accession>A0A166J2E2</accession>
<protein>
    <submittedName>
        <fullName evidence="1">Uncharacterized protein</fullName>
    </submittedName>
</protein>
<gene>
    <name evidence="1" type="ORF">SISSUDRAFT_2185</name>
</gene>
<organism evidence="1 2">
    <name type="scientific">Sistotremastrum suecicum HHB10207 ss-3</name>
    <dbReference type="NCBI Taxonomy" id="1314776"/>
    <lineage>
        <taxon>Eukaryota</taxon>
        <taxon>Fungi</taxon>
        <taxon>Dikarya</taxon>
        <taxon>Basidiomycota</taxon>
        <taxon>Agaricomycotina</taxon>
        <taxon>Agaricomycetes</taxon>
        <taxon>Sistotremastrales</taxon>
        <taxon>Sistotremastraceae</taxon>
        <taxon>Sistotremastrum</taxon>
    </lineage>
</organism>
<name>A0A166J2E2_9AGAM</name>